<evidence type="ECO:0000313" key="1">
    <source>
        <dbReference type="EMBL" id="GIX61968.1"/>
    </source>
</evidence>
<protein>
    <submittedName>
        <fullName evidence="1">LOV domain-containing protein, putative</fullName>
    </submittedName>
</protein>
<comment type="caution">
    <text evidence="1">The sequence shown here is derived from an EMBL/GenBank/DDBJ whole genome shotgun (WGS) entry which is preliminary data.</text>
</comment>
<dbReference type="EMBL" id="BPLF01000001">
    <property type="protein sequence ID" value="GIX61968.1"/>
    <property type="molecule type" value="Genomic_DNA"/>
</dbReference>
<accession>A0AAV4LQF2</accession>
<evidence type="ECO:0000313" key="2">
    <source>
        <dbReference type="Proteomes" id="UP001497744"/>
    </source>
</evidence>
<name>A0AAV4LQF2_BABCB</name>
<reference evidence="1 2" key="1">
    <citation type="submission" date="2021-06" db="EMBL/GenBank/DDBJ databases">
        <title>Genome sequence of Babesia caballi.</title>
        <authorList>
            <person name="Yamagishi J."/>
            <person name="Kidaka T."/>
            <person name="Ochi A."/>
        </authorList>
    </citation>
    <scope>NUCLEOTIDE SEQUENCE [LARGE SCALE GENOMIC DNA]</scope>
    <source>
        <strain evidence="1">USDA-D6B2</strain>
    </source>
</reference>
<organism evidence="1 2">
    <name type="scientific">Babesia caballi</name>
    <dbReference type="NCBI Taxonomy" id="5871"/>
    <lineage>
        <taxon>Eukaryota</taxon>
        <taxon>Sar</taxon>
        <taxon>Alveolata</taxon>
        <taxon>Apicomplexa</taxon>
        <taxon>Aconoidasida</taxon>
        <taxon>Piroplasmida</taxon>
        <taxon>Babesiidae</taxon>
        <taxon>Babesia</taxon>
    </lineage>
</organism>
<dbReference type="RefSeq" id="XP_067714039.1">
    <property type="nucleotide sequence ID" value="XM_067857938.1"/>
</dbReference>
<gene>
    <name evidence="1" type="ORF">BcabD6B2_14030</name>
</gene>
<dbReference type="GeneID" id="94193451"/>
<proteinExistence type="predicted"/>
<keyword evidence="2" id="KW-1185">Reference proteome</keyword>
<sequence>MRPPSGCGAALGGDSAGTSEVPDSLWSILFAFWFESVVGGASASDLFVVALSMGPWPTGSCCWSKPLSGVSDSLWSAGPPGATESSEPVSLADGGACFGLGCRPFVGDQEVVVFEGRGPLTRELQVRGDREPLVVARHQLARLVLLPHLHDDGVPHVVGVVAVRLQRSRDAAQVAHVPVPHQGGVGEVVVGVDLDQARRVDPNVLGVVENQQEVAVVGEDAAERLEAVVRLGPAEDAAPEEAAGGVEDLQRSVRMCPGAHCEQVELVELRGPAQKLVDAGPQLVVVHEVAPVLLVQRPRDQNRALQVRFVAQRVPLVVELQLVALRRAVHVDDGDVHVVGCLGARGVDECVVEV</sequence>
<dbReference type="Proteomes" id="UP001497744">
    <property type="component" value="Unassembled WGS sequence"/>
</dbReference>
<dbReference type="AlphaFoldDB" id="A0AAV4LQF2"/>